<feature type="region of interest" description="Disordered" evidence="1">
    <location>
        <begin position="269"/>
        <end position="351"/>
    </location>
</feature>
<feature type="region of interest" description="Disordered" evidence="1">
    <location>
        <begin position="116"/>
        <end position="225"/>
    </location>
</feature>
<feature type="compositionally biased region" description="Low complexity" evidence="1">
    <location>
        <begin position="36"/>
        <end position="57"/>
    </location>
</feature>
<dbReference type="GO" id="GO:0005737">
    <property type="term" value="C:cytoplasm"/>
    <property type="evidence" value="ECO:0007669"/>
    <property type="project" value="TreeGrafter"/>
</dbReference>
<dbReference type="AlphaFoldDB" id="A0A8C3C3Q1"/>
<feature type="compositionally biased region" description="Low complexity" evidence="1">
    <location>
        <begin position="126"/>
        <end position="146"/>
    </location>
</feature>
<dbReference type="PANTHER" id="PTHR46427:SF1">
    <property type="entry name" value="ANKYRIN REPEAT AND LEM DOMAIN-CONTAINING PROTEIN 1"/>
    <property type="match status" value="1"/>
</dbReference>
<feature type="compositionally biased region" description="Pro residues" evidence="1">
    <location>
        <begin position="211"/>
        <end position="221"/>
    </location>
</feature>
<keyword evidence="3" id="KW-1185">Reference proteome</keyword>
<dbReference type="InterPro" id="IPR034998">
    <property type="entry name" value="ANKLE1"/>
</dbReference>
<reference evidence="2" key="3">
    <citation type="submission" date="2025-09" db="UniProtKB">
        <authorList>
            <consortium name="Ensembl"/>
        </authorList>
    </citation>
    <scope>IDENTIFICATION</scope>
</reference>
<dbReference type="GO" id="GO:0005654">
    <property type="term" value="C:nucleoplasm"/>
    <property type="evidence" value="ECO:0007669"/>
    <property type="project" value="TreeGrafter"/>
</dbReference>
<protein>
    <submittedName>
        <fullName evidence="2">Ankyrin repeat and LEM domain containing 1</fullName>
    </submittedName>
</protein>
<dbReference type="GO" id="GO:0000724">
    <property type="term" value="P:double-strand break repair via homologous recombination"/>
    <property type="evidence" value="ECO:0007669"/>
    <property type="project" value="TreeGrafter"/>
</dbReference>
<organism evidence="2 3">
    <name type="scientific">Cairina moschata</name>
    <name type="common">Muscovy duck</name>
    <dbReference type="NCBI Taxonomy" id="8855"/>
    <lineage>
        <taxon>Eukaryota</taxon>
        <taxon>Metazoa</taxon>
        <taxon>Chordata</taxon>
        <taxon>Craniata</taxon>
        <taxon>Vertebrata</taxon>
        <taxon>Euteleostomi</taxon>
        <taxon>Archelosauria</taxon>
        <taxon>Archosauria</taxon>
        <taxon>Dinosauria</taxon>
        <taxon>Saurischia</taxon>
        <taxon>Theropoda</taxon>
        <taxon>Coelurosauria</taxon>
        <taxon>Aves</taxon>
        <taxon>Neognathae</taxon>
        <taxon>Galloanserae</taxon>
        <taxon>Anseriformes</taxon>
        <taxon>Anatidae</taxon>
        <taxon>Anatinae</taxon>
        <taxon>Cairina</taxon>
    </lineage>
</organism>
<feature type="compositionally biased region" description="Pro residues" evidence="1">
    <location>
        <begin position="148"/>
        <end position="166"/>
    </location>
</feature>
<dbReference type="GO" id="GO:0004520">
    <property type="term" value="F:DNA endonuclease activity"/>
    <property type="evidence" value="ECO:0007669"/>
    <property type="project" value="TreeGrafter"/>
</dbReference>
<evidence type="ECO:0000313" key="3">
    <source>
        <dbReference type="Proteomes" id="UP000694556"/>
    </source>
</evidence>
<evidence type="ECO:0000256" key="1">
    <source>
        <dbReference type="SAM" id="MobiDB-lite"/>
    </source>
</evidence>
<proteinExistence type="predicted"/>
<sequence>MSLGREPREGRGRGGAPSPELGPGAPPGPWVAEGPRAVTAAASGRRTAARPASASSPRWRRWSPARPGGARAKQDPRSCPPGTPQPWGSCLCCSEAAPPGAPLLAPRGPLAARPVSLQGVAPCSPPSSATSPPAPRAASRPQRSGSEPPLPLPPSLTPPWRCPGGPPGSEHPGVSPGTPPPPWGTASPLGARMCPAGTEKARLPWMTPRSSPRPPASPAPPWGAAAPAPRCCWVLGTATPPRAPRQTLRAPPAPSPRCCWVLGTVTPSRTPHQTLRAPPTPPTPGCWSRGAHRCRSHPPSASPIAPWSTRDGRPASSTAPVQKPPAPGTPRSPRGEHGPRGCSPTRRSAGHSPELAAALQTGHVPDCTQDERVLAQQFDRPDRSRHWREGLLKASFNYLLLDPRVTQDLPLRCHRLSPAECFRTFVKAVFYVGKGTRARPYCHLSEALSQYRGCPKVRRILEIWGSGQGVISVHCFQSSVPAEAYTRESCVVEALGLQTITNQRKGNCYGAAASWPPERRRRLGVHMLHRAMRIFLAEGERQLRPADIQGGR</sequence>
<feature type="region of interest" description="Disordered" evidence="1">
    <location>
        <begin position="1"/>
        <end position="93"/>
    </location>
</feature>
<accession>A0A8C3C3Q1</accession>
<dbReference type="Ensembl" id="ENSCMMT00000016611.1">
    <property type="protein sequence ID" value="ENSCMMP00000015099.1"/>
    <property type="gene ID" value="ENSCMMG00000009595.1"/>
</dbReference>
<dbReference type="CDD" id="cd10454">
    <property type="entry name" value="GIY-YIG_COG3680_Meta"/>
    <property type="match status" value="1"/>
</dbReference>
<dbReference type="GO" id="GO:0000712">
    <property type="term" value="P:resolution of meiotic recombination intermediates"/>
    <property type="evidence" value="ECO:0007669"/>
    <property type="project" value="TreeGrafter"/>
</dbReference>
<dbReference type="Pfam" id="PF22945">
    <property type="entry name" value="LEM-3_GIY-YIG"/>
    <property type="match status" value="1"/>
</dbReference>
<name>A0A8C3C3Q1_CAIMO</name>
<dbReference type="PANTHER" id="PTHR46427">
    <property type="entry name" value="ANKYRIN REPEAT AND LEM DOMAIN-CONTAINING PROTEIN 1"/>
    <property type="match status" value="1"/>
</dbReference>
<reference evidence="2" key="1">
    <citation type="submission" date="2018-09" db="EMBL/GenBank/DDBJ databases">
        <title>Common duck and Muscovy duck high density SNP chip.</title>
        <authorList>
            <person name="Vignal A."/>
            <person name="Thebault N."/>
            <person name="Warren W.C."/>
        </authorList>
    </citation>
    <scope>NUCLEOTIDE SEQUENCE [LARGE SCALE GENOMIC DNA]</scope>
</reference>
<reference evidence="2" key="2">
    <citation type="submission" date="2025-08" db="UniProtKB">
        <authorList>
            <consortium name="Ensembl"/>
        </authorList>
    </citation>
    <scope>IDENTIFICATION</scope>
</reference>
<feature type="compositionally biased region" description="Basic and acidic residues" evidence="1">
    <location>
        <begin position="1"/>
        <end position="12"/>
    </location>
</feature>
<dbReference type="Proteomes" id="UP000694556">
    <property type="component" value="Chromosome 29"/>
</dbReference>
<evidence type="ECO:0000313" key="2">
    <source>
        <dbReference type="Ensembl" id="ENSCMMP00000015099.1"/>
    </source>
</evidence>